<evidence type="ECO:0000313" key="1">
    <source>
        <dbReference type="EMBL" id="SVA60722.1"/>
    </source>
</evidence>
<dbReference type="EMBL" id="UINC01014188">
    <property type="protein sequence ID" value="SVA60722.1"/>
    <property type="molecule type" value="Genomic_DNA"/>
</dbReference>
<accession>A0A381X844</accession>
<gene>
    <name evidence="1" type="ORF">METZ01_LOCUS113576</name>
</gene>
<proteinExistence type="predicted"/>
<sequence>MLPGPTNVPNRVMRAMLAPIINH</sequence>
<name>A0A381X844_9ZZZZ</name>
<dbReference type="AlphaFoldDB" id="A0A381X844"/>
<reference evidence="1" key="1">
    <citation type="submission" date="2018-05" db="EMBL/GenBank/DDBJ databases">
        <authorList>
            <person name="Lanie J.A."/>
            <person name="Ng W.-L."/>
            <person name="Kazmierczak K.M."/>
            <person name="Andrzejewski T.M."/>
            <person name="Davidsen T.M."/>
            <person name="Wayne K.J."/>
            <person name="Tettelin H."/>
            <person name="Glass J.I."/>
            <person name="Rusch D."/>
            <person name="Podicherti R."/>
            <person name="Tsui H.-C.T."/>
            <person name="Winkler M.E."/>
        </authorList>
    </citation>
    <scope>NUCLEOTIDE SEQUENCE</scope>
</reference>
<organism evidence="1">
    <name type="scientific">marine metagenome</name>
    <dbReference type="NCBI Taxonomy" id="408172"/>
    <lineage>
        <taxon>unclassified sequences</taxon>
        <taxon>metagenomes</taxon>
        <taxon>ecological metagenomes</taxon>
    </lineage>
</organism>
<feature type="non-terminal residue" evidence="1">
    <location>
        <position position="23"/>
    </location>
</feature>
<protein>
    <submittedName>
        <fullName evidence="1">Uncharacterized protein</fullName>
    </submittedName>
</protein>